<reference evidence="1 2" key="1">
    <citation type="submission" date="2016-10" db="EMBL/GenBank/DDBJ databases">
        <authorList>
            <person name="de Groot N.N."/>
        </authorList>
    </citation>
    <scope>NUCLEOTIDE SEQUENCE [LARGE SCALE GENOMIC DNA]</scope>
    <source>
        <strain evidence="1 2">DSM 24677</strain>
    </source>
</reference>
<proteinExistence type="predicted"/>
<protein>
    <submittedName>
        <fullName evidence="1">Dimethylsulfoniopropionate lyase DddQ</fullName>
    </submittedName>
</protein>
<dbReference type="SUPFAM" id="SSF51182">
    <property type="entry name" value="RmlC-like cupins"/>
    <property type="match status" value="1"/>
</dbReference>
<dbReference type="Pfam" id="PF16867">
    <property type="entry name" value="DMSP_lyase"/>
    <property type="match status" value="1"/>
</dbReference>
<dbReference type="Gene3D" id="2.60.120.10">
    <property type="entry name" value="Jelly Rolls"/>
    <property type="match status" value="1"/>
</dbReference>
<dbReference type="CDD" id="cd20282">
    <property type="entry name" value="cupin_DddQ"/>
    <property type="match status" value="1"/>
</dbReference>
<evidence type="ECO:0000313" key="2">
    <source>
        <dbReference type="Proteomes" id="UP000199026"/>
    </source>
</evidence>
<dbReference type="InterPro" id="IPR011051">
    <property type="entry name" value="RmlC_Cupin_sf"/>
</dbReference>
<dbReference type="Proteomes" id="UP000199026">
    <property type="component" value="Unassembled WGS sequence"/>
</dbReference>
<dbReference type="InterPro" id="IPR014710">
    <property type="entry name" value="RmlC-like_jellyroll"/>
</dbReference>
<sequence>MEHENITQTLLRTVQAAYCGNTDMINFAPFPDDIEPQAVAPLHEHCCDVFLNDTGLRSERYHDLQQAIRNASEVVHWRDTYKGTDISDDFMARFGCYCIIGDDAPFTSKSIRLWMVYMPPHLYYPWHNHPAEEMYMVVSGSAAFRREGCPEEELLEGDTSFHTSNQPHAMETFETPVLCLVAWRDNFHAPPELT</sequence>
<dbReference type="EMBL" id="FNPR01000001">
    <property type="protein sequence ID" value="SDY09573.1"/>
    <property type="molecule type" value="Genomic_DNA"/>
</dbReference>
<organism evidence="1 2">
    <name type="scientific">Lentibacter algarum</name>
    <dbReference type="NCBI Taxonomy" id="576131"/>
    <lineage>
        <taxon>Bacteria</taxon>
        <taxon>Pseudomonadati</taxon>
        <taxon>Pseudomonadota</taxon>
        <taxon>Alphaproteobacteria</taxon>
        <taxon>Rhodobacterales</taxon>
        <taxon>Roseobacteraceae</taxon>
        <taxon>Lentibacter</taxon>
    </lineage>
</organism>
<dbReference type="GO" id="GO:0047869">
    <property type="term" value="F:dimethylpropiothetin dethiomethylase activity"/>
    <property type="evidence" value="ECO:0007669"/>
    <property type="project" value="InterPro"/>
</dbReference>
<keyword evidence="1" id="KW-0456">Lyase</keyword>
<keyword evidence="2" id="KW-1185">Reference proteome</keyword>
<dbReference type="AlphaFoldDB" id="A0A1H3H1W2"/>
<dbReference type="InterPro" id="IPR031723">
    <property type="entry name" value="DMSP_lyase"/>
</dbReference>
<name>A0A1H3H1W2_9RHOB</name>
<gene>
    <name evidence="1" type="ORF">SAMN05444486_101168</name>
</gene>
<dbReference type="STRING" id="576131.SAMN05444486_101168"/>
<dbReference type="OrthoDB" id="9083851at2"/>
<dbReference type="RefSeq" id="WP_089887062.1">
    <property type="nucleotide sequence ID" value="NZ_CALJFH010000024.1"/>
</dbReference>
<dbReference type="GeneID" id="78122977"/>
<evidence type="ECO:0000313" key="1">
    <source>
        <dbReference type="EMBL" id="SDY09573.1"/>
    </source>
</evidence>
<accession>A0A1H3H1W2</accession>